<sequence length="567" mass="65350">MKISIGFSWAAGSGVNTSGLLLGQLLSSKWYMIFGDKEYASTIKGDNNNFFLYISDTTPFITQSVDHFFPFDAFSVTKNTKLYNLKKIHLVKDKDKTIKYKNVYFFWAALKLLGIAREEGEKLLANQYVGDVLATNMDCLVKWYQYFKTAKYDLSKNILPAKEFVFWNELIGTWAIASGMDFYAAYPMTPASSLIEVIQPHKDVTFFQWEDEIAVSITMLGAKFAGKRAMCGTSGGWFCLMSESIAFSNQAELGGVYILSQRDGPSTGTPTYTAQWDLNYALNASFGDTHPIVLAPSTFEEWYTLIWKALNRSDIYQHPVIFLIDKQLSEWYISMDKSTLVSEPINRGKLISPVTLNEMKGINKSTLDSSLSAQNDGVNYKRYELTPDGISPVMLPGTENGEFIATSYEHDEYGATNEDPVIKKQQQDKRFKKMETFIQQEFTKDFTGYEIVNPEAKEFFVTFGVNRYVIEEYMRIKNSKFRIQNWKLKYWLIVVKCMQPLDMRLKEFLDLNVKKIKKLIFVEMNYSGQLQELITNKCWLNDKKWNNKVTNIRKYTLYPIFAEDIVF</sequence>
<dbReference type="GO" id="GO:0016491">
    <property type="term" value="F:oxidoreductase activity"/>
    <property type="evidence" value="ECO:0007669"/>
    <property type="project" value="UniProtKB-KW"/>
</dbReference>
<comment type="caution">
    <text evidence="3">The sequence shown here is derived from an EMBL/GenBank/DDBJ whole genome shotgun (WGS) entry which is preliminary data.</text>
</comment>
<name>K1XI46_9BACT</name>
<evidence type="ECO:0000313" key="3">
    <source>
        <dbReference type="EMBL" id="EKD24787.1"/>
    </source>
</evidence>
<dbReference type="SUPFAM" id="SSF52518">
    <property type="entry name" value="Thiamin diphosphate-binding fold (THDP-binding)"/>
    <property type="match status" value="1"/>
</dbReference>
<dbReference type="Gene3D" id="3.40.50.920">
    <property type="match status" value="1"/>
</dbReference>
<dbReference type="PANTHER" id="PTHR32154:SF20">
    <property type="entry name" value="2-OXOGLUTARATE OXIDOREDUCTASE SUBUNIT KORA"/>
    <property type="match status" value="1"/>
</dbReference>
<dbReference type="InterPro" id="IPR002880">
    <property type="entry name" value="Pyrv_Fd/Flavodoxin_OxRdtase_N"/>
</dbReference>
<dbReference type="CDD" id="cd07034">
    <property type="entry name" value="TPP_PYR_PFOR_IOR-alpha_like"/>
    <property type="match status" value="1"/>
</dbReference>
<gene>
    <name evidence="3" type="ORF">ACD_80C00151G0002</name>
</gene>
<dbReference type="InterPro" id="IPR029061">
    <property type="entry name" value="THDP-binding"/>
</dbReference>
<dbReference type="GO" id="GO:0006979">
    <property type="term" value="P:response to oxidative stress"/>
    <property type="evidence" value="ECO:0007669"/>
    <property type="project" value="TreeGrafter"/>
</dbReference>
<evidence type="ECO:0000259" key="2">
    <source>
        <dbReference type="Pfam" id="PF01855"/>
    </source>
</evidence>
<reference evidence="3" key="1">
    <citation type="journal article" date="2012" name="Science">
        <title>Fermentation, hydrogen, and sulfur metabolism in multiple uncultivated bacterial phyla.</title>
        <authorList>
            <person name="Wrighton K.C."/>
            <person name="Thomas B.C."/>
            <person name="Sharon I."/>
            <person name="Miller C.S."/>
            <person name="Castelle C.J."/>
            <person name="VerBerkmoes N.C."/>
            <person name="Wilkins M.J."/>
            <person name="Hettich R.L."/>
            <person name="Lipton M.S."/>
            <person name="Williams K.H."/>
            <person name="Long P.E."/>
            <person name="Banfield J.F."/>
        </authorList>
    </citation>
    <scope>NUCLEOTIDE SEQUENCE [LARGE SCALE GENOMIC DNA]</scope>
</reference>
<organism evidence="3">
    <name type="scientific">uncultured bacterium</name>
    <name type="common">gcode 4</name>
    <dbReference type="NCBI Taxonomy" id="1234023"/>
    <lineage>
        <taxon>Bacteria</taxon>
        <taxon>environmental samples</taxon>
    </lineage>
</organism>
<proteinExistence type="predicted"/>
<dbReference type="Pfam" id="PF01855">
    <property type="entry name" value="POR_N"/>
    <property type="match status" value="1"/>
</dbReference>
<dbReference type="InterPro" id="IPR050722">
    <property type="entry name" value="Pyruvate:ferred/Flavod_OxRd"/>
</dbReference>
<keyword evidence="1" id="KW-0560">Oxidoreductase</keyword>
<accession>K1XI46</accession>
<dbReference type="InterPro" id="IPR009014">
    <property type="entry name" value="Transketo_C/PFOR_II"/>
</dbReference>
<dbReference type="PANTHER" id="PTHR32154">
    <property type="entry name" value="PYRUVATE-FLAVODOXIN OXIDOREDUCTASE-RELATED"/>
    <property type="match status" value="1"/>
</dbReference>
<protein>
    <recommendedName>
        <fullName evidence="2">Pyruvate flavodoxin/ferredoxin oxidoreductase pyrimidine binding domain-containing protein</fullName>
    </recommendedName>
</protein>
<dbReference type="AlphaFoldDB" id="K1XI46"/>
<evidence type="ECO:0000256" key="1">
    <source>
        <dbReference type="ARBA" id="ARBA00023002"/>
    </source>
</evidence>
<dbReference type="EMBL" id="AMFJ01036158">
    <property type="protein sequence ID" value="EKD24787.1"/>
    <property type="molecule type" value="Genomic_DNA"/>
</dbReference>
<dbReference type="Gene3D" id="3.40.50.970">
    <property type="match status" value="1"/>
</dbReference>
<feature type="domain" description="Pyruvate flavodoxin/ferredoxin oxidoreductase pyrimidine binding" evidence="2">
    <location>
        <begin position="175"/>
        <end position="329"/>
    </location>
</feature>